<evidence type="ECO:0000259" key="9">
    <source>
        <dbReference type="PROSITE" id="PS52029"/>
    </source>
</evidence>
<evidence type="ECO:0000256" key="2">
    <source>
        <dbReference type="ARBA" id="ARBA00005992"/>
    </source>
</evidence>
<evidence type="ECO:0000313" key="11">
    <source>
        <dbReference type="Proteomes" id="UP001597110"/>
    </source>
</evidence>
<sequence length="167" mass="18840">MLSWHTRIPLLLMACVVTMPAWAAWPPPLAPASQRADEIHVVKHQRRMDLLRDGKVIRSYSIRLGDQPRGHKRQQGDERTPEGRYTITYRNPNSAFHLSLRISYPNAADRAQARARGVDPGGDIVIHGGTPPGYWRDWTDGCIALMDKQMEEVWSLVPTGTPIVIDP</sequence>
<evidence type="ECO:0000256" key="5">
    <source>
        <dbReference type="ARBA" id="ARBA00022984"/>
    </source>
</evidence>
<accession>A0ABW2YEN5</accession>
<comment type="pathway">
    <text evidence="1 7">Cell wall biogenesis; peptidoglycan biosynthesis.</text>
</comment>
<keyword evidence="8" id="KW-0732">Signal</keyword>
<dbReference type="CDD" id="cd16913">
    <property type="entry name" value="YkuD_like"/>
    <property type="match status" value="1"/>
</dbReference>
<dbReference type="EMBL" id="JBHTIF010000002">
    <property type="protein sequence ID" value="MFD0726358.1"/>
    <property type="molecule type" value="Genomic_DNA"/>
</dbReference>
<dbReference type="Pfam" id="PF03734">
    <property type="entry name" value="YkuD"/>
    <property type="match status" value="1"/>
</dbReference>
<feature type="active site" description="Nucleophile" evidence="7">
    <location>
        <position position="142"/>
    </location>
</feature>
<keyword evidence="6 7" id="KW-0961">Cell wall biogenesis/degradation</keyword>
<keyword evidence="3 10" id="KW-0808">Transferase</keyword>
<dbReference type="Gene3D" id="2.40.440.10">
    <property type="entry name" value="L,D-transpeptidase catalytic domain-like"/>
    <property type="match status" value="1"/>
</dbReference>
<evidence type="ECO:0000256" key="3">
    <source>
        <dbReference type="ARBA" id="ARBA00022679"/>
    </source>
</evidence>
<evidence type="ECO:0000313" key="10">
    <source>
        <dbReference type="EMBL" id="MFD0726358.1"/>
    </source>
</evidence>
<proteinExistence type="inferred from homology"/>
<keyword evidence="4 7" id="KW-0133">Cell shape</keyword>
<dbReference type="RefSeq" id="WP_386824197.1">
    <property type="nucleotide sequence ID" value="NZ_JBHTIF010000002.1"/>
</dbReference>
<gene>
    <name evidence="10" type="ORF">ACFQ0E_12220</name>
</gene>
<evidence type="ECO:0000256" key="6">
    <source>
        <dbReference type="ARBA" id="ARBA00023316"/>
    </source>
</evidence>
<evidence type="ECO:0000256" key="1">
    <source>
        <dbReference type="ARBA" id="ARBA00004752"/>
    </source>
</evidence>
<dbReference type="PANTHER" id="PTHR36699:SF1">
    <property type="entry name" value="L,D-TRANSPEPTIDASE YAFK-RELATED"/>
    <property type="match status" value="1"/>
</dbReference>
<reference evidence="11" key="1">
    <citation type="journal article" date="2019" name="Int. J. Syst. Evol. Microbiol.">
        <title>The Global Catalogue of Microorganisms (GCM) 10K type strain sequencing project: providing services to taxonomists for standard genome sequencing and annotation.</title>
        <authorList>
            <consortium name="The Broad Institute Genomics Platform"/>
            <consortium name="The Broad Institute Genome Sequencing Center for Infectious Disease"/>
            <person name="Wu L."/>
            <person name="Ma J."/>
        </authorList>
    </citation>
    <scope>NUCLEOTIDE SEQUENCE [LARGE SCALE GENOMIC DNA]</scope>
    <source>
        <strain evidence="11">CCUG 55585</strain>
    </source>
</reference>
<name>A0ABW2YEN5_9GAMM</name>
<dbReference type="InterPro" id="IPR038063">
    <property type="entry name" value="Transpep_catalytic_dom"/>
</dbReference>
<comment type="caution">
    <text evidence="10">The sequence shown here is derived from an EMBL/GenBank/DDBJ whole genome shotgun (WGS) entry which is preliminary data.</text>
</comment>
<keyword evidence="5 7" id="KW-0573">Peptidoglycan synthesis</keyword>
<feature type="chain" id="PRO_5046203961" evidence="8">
    <location>
        <begin position="24"/>
        <end position="167"/>
    </location>
</feature>
<dbReference type="EC" id="2.-.-.-" evidence="10"/>
<evidence type="ECO:0000256" key="7">
    <source>
        <dbReference type="PROSITE-ProRule" id="PRU01373"/>
    </source>
</evidence>
<dbReference type="PROSITE" id="PS52029">
    <property type="entry name" value="LD_TPASE"/>
    <property type="match status" value="1"/>
</dbReference>
<organism evidence="10 11">
    <name type="scientific">Lysobacter brunescens</name>
    <dbReference type="NCBI Taxonomy" id="262323"/>
    <lineage>
        <taxon>Bacteria</taxon>
        <taxon>Pseudomonadati</taxon>
        <taxon>Pseudomonadota</taxon>
        <taxon>Gammaproteobacteria</taxon>
        <taxon>Lysobacterales</taxon>
        <taxon>Lysobacteraceae</taxon>
        <taxon>Lysobacter</taxon>
    </lineage>
</organism>
<comment type="similarity">
    <text evidence="2">Belongs to the YkuD family.</text>
</comment>
<protein>
    <submittedName>
        <fullName evidence="10">Murein L,D-transpeptidase family protein</fullName>
        <ecNumber evidence="10">2.-.-.-</ecNumber>
    </submittedName>
</protein>
<evidence type="ECO:0000256" key="8">
    <source>
        <dbReference type="SAM" id="SignalP"/>
    </source>
</evidence>
<dbReference type="PANTHER" id="PTHR36699">
    <property type="entry name" value="LD-TRANSPEPTIDASE"/>
    <property type="match status" value="1"/>
</dbReference>
<feature type="active site" description="Proton donor/acceptor" evidence="7">
    <location>
        <position position="127"/>
    </location>
</feature>
<feature type="domain" description="L,D-TPase catalytic" evidence="9">
    <location>
        <begin position="37"/>
        <end position="166"/>
    </location>
</feature>
<feature type="signal peptide" evidence="8">
    <location>
        <begin position="1"/>
        <end position="23"/>
    </location>
</feature>
<dbReference type="GO" id="GO:0016740">
    <property type="term" value="F:transferase activity"/>
    <property type="evidence" value="ECO:0007669"/>
    <property type="project" value="UniProtKB-KW"/>
</dbReference>
<keyword evidence="11" id="KW-1185">Reference proteome</keyword>
<evidence type="ECO:0000256" key="4">
    <source>
        <dbReference type="ARBA" id="ARBA00022960"/>
    </source>
</evidence>
<dbReference type="Proteomes" id="UP001597110">
    <property type="component" value="Unassembled WGS sequence"/>
</dbReference>
<dbReference type="SUPFAM" id="SSF141523">
    <property type="entry name" value="L,D-transpeptidase catalytic domain-like"/>
    <property type="match status" value="1"/>
</dbReference>
<dbReference type="InterPro" id="IPR005490">
    <property type="entry name" value="LD_TPept_cat_dom"/>
</dbReference>